<keyword evidence="2" id="KW-1133">Transmembrane helix</keyword>
<evidence type="ECO:0000256" key="2">
    <source>
        <dbReference type="SAM" id="Phobius"/>
    </source>
</evidence>
<protein>
    <submittedName>
        <fullName evidence="4">Uncharacterized protein</fullName>
    </submittedName>
</protein>
<gene>
    <name evidence="4" type="ORF">BT67DRAFT_359356</name>
</gene>
<dbReference type="AlphaFoldDB" id="A0AAN6UGD5"/>
<evidence type="ECO:0000313" key="5">
    <source>
        <dbReference type="Proteomes" id="UP001304895"/>
    </source>
</evidence>
<feature type="chain" id="PRO_5042857203" evidence="3">
    <location>
        <begin position="21"/>
        <end position="411"/>
    </location>
</feature>
<feature type="region of interest" description="Disordered" evidence="1">
    <location>
        <begin position="140"/>
        <end position="198"/>
    </location>
</feature>
<feature type="compositionally biased region" description="Polar residues" evidence="1">
    <location>
        <begin position="233"/>
        <end position="246"/>
    </location>
</feature>
<reference evidence="4" key="1">
    <citation type="journal article" date="2023" name="Mol. Phylogenet. Evol.">
        <title>Genome-scale phylogeny and comparative genomics of the fungal order Sordariales.</title>
        <authorList>
            <person name="Hensen N."/>
            <person name="Bonometti L."/>
            <person name="Westerberg I."/>
            <person name="Brannstrom I.O."/>
            <person name="Guillou S."/>
            <person name="Cros-Aarteil S."/>
            <person name="Calhoun S."/>
            <person name="Haridas S."/>
            <person name="Kuo A."/>
            <person name="Mondo S."/>
            <person name="Pangilinan J."/>
            <person name="Riley R."/>
            <person name="LaButti K."/>
            <person name="Andreopoulos B."/>
            <person name="Lipzen A."/>
            <person name="Chen C."/>
            <person name="Yan M."/>
            <person name="Daum C."/>
            <person name="Ng V."/>
            <person name="Clum A."/>
            <person name="Steindorff A."/>
            <person name="Ohm R.A."/>
            <person name="Martin F."/>
            <person name="Silar P."/>
            <person name="Natvig D.O."/>
            <person name="Lalanne C."/>
            <person name="Gautier V."/>
            <person name="Ament-Velasquez S.L."/>
            <person name="Kruys A."/>
            <person name="Hutchinson M.I."/>
            <person name="Powell A.J."/>
            <person name="Barry K."/>
            <person name="Miller A.N."/>
            <person name="Grigoriev I.V."/>
            <person name="Debuchy R."/>
            <person name="Gladieux P."/>
            <person name="Hiltunen Thoren M."/>
            <person name="Johannesson H."/>
        </authorList>
    </citation>
    <scope>NUCLEOTIDE SEQUENCE</scope>
    <source>
        <strain evidence="4">CBS 123565</strain>
    </source>
</reference>
<keyword evidence="2" id="KW-0812">Transmembrane</keyword>
<keyword evidence="3" id="KW-0732">Signal</keyword>
<feature type="region of interest" description="Disordered" evidence="1">
    <location>
        <begin position="228"/>
        <end position="279"/>
    </location>
</feature>
<accession>A0AAN6UGD5</accession>
<feature type="compositionally biased region" description="Low complexity" evidence="1">
    <location>
        <begin position="157"/>
        <end position="183"/>
    </location>
</feature>
<evidence type="ECO:0000313" key="4">
    <source>
        <dbReference type="EMBL" id="KAK4132239.1"/>
    </source>
</evidence>
<evidence type="ECO:0000256" key="1">
    <source>
        <dbReference type="SAM" id="MobiDB-lite"/>
    </source>
</evidence>
<proteinExistence type="predicted"/>
<feature type="transmembrane region" description="Helical" evidence="2">
    <location>
        <begin position="198"/>
        <end position="223"/>
    </location>
</feature>
<dbReference type="EMBL" id="MU853418">
    <property type="protein sequence ID" value="KAK4132239.1"/>
    <property type="molecule type" value="Genomic_DNA"/>
</dbReference>
<sequence length="411" mass="42528">MPIRRAALWVASLSAIYVSASTIPAKDLFARQSSCAPSFNQCNSAGFPDYFCCPAGQFCIPLAANTTLLCCPNAADCKKIKPVPCDITLQDGETNPDAVVKTTALGGALGRCGTSGCCPFGYTCSGAQECVRDENQNVAPVQTNTAEPRPTSPASPTPSATESGATTTTPSTTSSAESQSTTSNPPGEASGSSRGPSVAAIAGGATAGAVVLIGAAILAFIFLRKRKGDESKSPPTLSRSTSSFGNLISHPILQETTVGRTDFARGPGPRDPGHDSDSMTGALVADSTNPPMEMAAAPAAAALGPNRQSGIAYGYGGPELSGYVDMPYVDPDNGGRAPETPRQYREPSSNSMNIDIFAHPDITPDRTPESNADRRYTDMTTFTQMLDKADLGDFARGELFVPHQPGGGHPP</sequence>
<comment type="caution">
    <text evidence="4">The sequence shown here is derived from an EMBL/GenBank/DDBJ whole genome shotgun (WGS) entry which is preliminary data.</text>
</comment>
<feature type="signal peptide" evidence="3">
    <location>
        <begin position="1"/>
        <end position="20"/>
    </location>
</feature>
<reference evidence="4" key="2">
    <citation type="submission" date="2023-05" db="EMBL/GenBank/DDBJ databases">
        <authorList>
            <consortium name="Lawrence Berkeley National Laboratory"/>
            <person name="Steindorff A."/>
            <person name="Hensen N."/>
            <person name="Bonometti L."/>
            <person name="Westerberg I."/>
            <person name="Brannstrom I.O."/>
            <person name="Guillou S."/>
            <person name="Cros-Aarteil S."/>
            <person name="Calhoun S."/>
            <person name="Haridas S."/>
            <person name="Kuo A."/>
            <person name="Mondo S."/>
            <person name="Pangilinan J."/>
            <person name="Riley R."/>
            <person name="Labutti K."/>
            <person name="Andreopoulos B."/>
            <person name="Lipzen A."/>
            <person name="Chen C."/>
            <person name="Yanf M."/>
            <person name="Daum C."/>
            <person name="Ng V."/>
            <person name="Clum A."/>
            <person name="Ohm R."/>
            <person name="Martin F."/>
            <person name="Silar P."/>
            <person name="Natvig D."/>
            <person name="Lalanne C."/>
            <person name="Gautier V."/>
            <person name="Ament-Velasquez S.L."/>
            <person name="Kruys A."/>
            <person name="Hutchinson M.I."/>
            <person name="Powell A.J."/>
            <person name="Barry K."/>
            <person name="Miller A.N."/>
            <person name="Grigoriev I.V."/>
            <person name="Debuchy R."/>
            <person name="Gladieux P."/>
            <person name="Thoren M.H."/>
            <person name="Johannesson H."/>
        </authorList>
    </citation>
    <scope>NUCLEOTIDE SEQUENCE</scope>
    <source>
        <strain evidence="4">CBS 123565</strain>
    </source>
</reference>
<dbReference type="Proteomes" id="UP001304895">
    <property type="component" value="Unassembled WGS sequence"/>
</dbReference>
<keyword evidence="2" id="KW-0472">Membrane</keyword>
<organism evidence="4 5">
    <name type="scientific">Trichocladium antarcticum</name>
    <dbReference type="NCBI Taxonomy" id="1450529"/>
    <lineage>
        <taxon>Eukaryota</taxon>
        <taxon>Fungi</taxon>
        <taxon>Dikarya</taxon>
        <taxon>Ascomycota</taxon>
        <taxon>Pezizomycotina</taxon>
        <taxon>Sordariomycetes</taxon>
        <taxon>Sordariomycetidae</taxon>
        <taxon>Sordariales</taxon>
        <taxon>Chaetomiaceae</taxon>
        <taxon>Trichocladium</taxon>
    </lineage>
</organism>
<feature type="non-terminal residue" evidence="4">
    <location>
        <position position="411"/>
    </location>
</feature>
<keyword evidence="5" id="KW-1185">Reference proteome</keyword>
<evidence type="ECO:0000256" key="3">
    <source>
        <dbReference type="SAM" id="SignalP"/>
    </source>
</evidence>
<name>A0AAN6UGD5_9PEZI</name>